<dbReference type="AlphaFoldDB" id="A0A7W5JSY7"/>
<evidence type="ECO:0000313" key="2">
    <source>
        <dbReference type="EMBL" id="MBB3325693.1"/>
    </source>
</evidence>
<dbReference type="InterPro" id="IPR034660">
    <property type="entry name" value="DinB/YfiT-like"/>
</dbReference>
<protein>
    <recommendedName>
        <fullName evidence="1">DinB-like domain-containing protein</fullName>
    </recommendedName>
</protein>
<evidence type="ECO:0000259" key="1">
    <source>
        <dbReference type="Pfam" id="PF12867"/>
    </source>
</evidence>
<proteinExistence type="predicted"/>
<comment type="caution">
    <text evidence="2">The sequence shown here is derived from an EMBL/GenBank/DDBJ whole genome shotgun (WGS) entry which is preliminary data.</text>
</comment>
<dbReference type="EMBL" id="JACHZG010000001">
    <property type="protein sequence ID" value="MBB3325693.1"/>
    <property type="molecule type" value="Genomic_DNA"/>
</dbReference>
<dbReference type="RefSeq" id="WP_332836644.1">
    <property type="nucleotide sequence ID" value="NZ_JACHZG010000001.1"/>
</dbReference>
<name>A0A7W5JSY7_9ACTN</name>
<feature type="domain" description="DinB-like" evidence="1">
    <location>
        <begin position="64"/>
        <end position="176"/>
    </location>
</feature>
<dbReference type="Pfam" id="PF12867">
    <property type="entry name" value="DinB_2"/>
    <property type="match status" value="1"/>
</dbReference>
<organism evidence="2 3">
    <name type="scientific">Microlunatus antarcticus</name>
    <dbReference type="NCBI Taxonomy" id="53388"/>
    <lineage>
        <taxon>Bacteria</taxon>
        <taxon>Bacillati</taxon>
        <taxon>Actinomycetota</taxon>
        <taxon>Actinomycetes</taxon>
        <taxon>Propionibacteriales</taxon>
        <taxon>Propionibacteriaceae</taxon>
        <taxon>Microlunatus</taxon>
    </lineage>
</organism>
<sequence length="191" mass="21407">MAAEDLAGEIVPDDKDWTWVLERRCDACGFEAAGVAREELAERYFVAAEEWVQILRVSPAVESRPAPTTWSPLEYGAHVRDVLRLTLERVELMLTADDPVFANWDQDQTAQTDRYTDQDPEQVAEDLEAAAQRLVGLVTEIEPRAWDRRGTRSNGSAFTVTTLLQYGLHDVVHHLWDVTGQPDGASSLELA</sequence>
<gene>
    <name evidence="2" type="ORF">FHX39_000637</name>
</gene>
<keyword evidence="3" id="KW-1185">Reference proteome</keyword>
<accession>A0A7W5JSY7</accession>
<dbReference type="SUPFAM" id="SSF109854">
    <property type="entry name" value="DinB/YfiT-like putative metalloenzymes"/>
    <property type="match status" value="1"/>
</dbReference>
<evidence type="ECO:0000313" key="3">
    <source>
        <dbReference type="Proteomes" id="UP000565572"/>
    </source>
</evidence>
<dbReference type="Gene3D" id="1.20.120.450">
    <property type="entry name" value="dinb family like domain"/>
    <property type="match status" value="1"/>
</dbReference>
<dbReference type="Proteomes" id="UP000565572">
    <property type="component" value="Unassembled WGS sequence"/>
</dbReference>
<dbReference type="InterPro" id="IPR024775">
    <property type="entry name" value="DinB-like"/>
</dbReference>
<reference evidence="2 3" key="1">
    <citation type="submission" date="2020-08" db="EMBL/GenBank/DDBJ databases">
        <title>Sequencing the genomes of 1000 actinobacteria strains.</title>
        <authorList>
            <person name="Klenk H.-P."/>
        </authorList>
    </citation>
    <scope>NUCLEOTIDE SEQUENCE [LARGE SCALE GENOMIC DNA]</scope>
    <source>
        <strain evidence="2 3">DSM 11053</strain>
    </source>
</reference>